<evidence type="ECO:0000313" key="2">
    <source>
        <dbReference type="Proteomes" id="UP000681425"/>
    </source>
</evidence>
<reference evidence="1" key="1">
    <citation type="submission" date="2021-04" db="EMBL/GenBank/DDBJ databases">
        <title>Isolation of p-tert-butylphenol degrading bacteria Sphingobium phenoxybenzoativorans Tas13 from active sludge.</title>
        <authorList>
            <person name="Li Y."/>
        </authorList>
    </citation>
    <scope>NUCLEOTIDE SEQUENCE</scope>
    <source>
        <strain evidence="1">Tas13</strain>
    </source>
</reference>
<dbReference type="EMBL" id="CP073910">
    <property type="protein sequence ID" value="QUT04836.1"/>
    <property type="molecule type" value="Genomic_DNA"/>
</dbReference>
<dbReference type="Pfam" id="PF13385">
    <property type="entry name" value="Laminin_G_3"/>
    <property type="match status" value="1"/>
</dbReference>
<gene>
    <name evidence="1" type="ORF">KFK14_17640</name>
</gene>
<dbReference type="RefSeq" id="WP_212608576.1">
    <property type="nucleotide sequence ID" value="NZ_CP073910.1"/>
</dbReference>
<dbReference type="SUPFAM" id="SSF52266">
    <property type="entry name" value="SGNH hydrolase"/>
    <property type="match status" value="1"/>
</dbReference>
<sequence length="697" mass="72282">MTRSALRNRNIRNAYAYGSGPAGAVAVARIASTRGQAMNASSLVGGGGSNYTRFEARILCKAGPDGISSPKFHFNGFFYNVGQQNQPSNLQVELWIERNGVSTQVTFGGNLLGTIPAGATDYASDAMAGITIPPNAEYYQRVGFLVASGQQLMPGGNRDANIGETFVGSTAAVSQLGGTGALSIPAGGAIQSAAIMAAFVETTRIKTKNTALLLGDSLFSAASYDNVGDGHGNIGYIKPALYAGSGGPYPFADYSRSSSQAYLYATQTGWQAALDYCDVLLCNLGTNDLTQASGGNYTLAAIQANLLTIWAAAKAKGKKVYQALIWPRTTSTDSWATAANQTPLARFTVGGDKETLNTWILARVGTEIDGVIDLLSTVVDAGTPSVWKVTGAANYATADGTHPSATMWTLLQNAATAIVPNIMAAGALALTGNPPSGAIGIPYSFTPTVVNGTGPFTFQRTAGTLPAGLSLNPSTGAVAGTPTTANTYNFTLRVTDSLGAIADLACAVPIANALAVDTFTGSNGTNLTARPADTGQSWTAISGSVLIDGANAAYISANPSMYTLGVTLPSADYSVEAEVTFQSVVTNQAQYLIGRQVDNINNYNFGLRGSDRWALIRYVAGSLTELASVPYTPVAGQTSKLRMAFSGSNIRCYVNDVEVINLNDTSFAASGAVGIRNLSNVSGANTGLHFDNFKVYA</sequence>
<dbReference type="KEGG" id="spph:KFK14_17640"/>
<dbReference type="SUPFAM" id="SSF49313">
    <property type="entry name" value="Cadherin-like"/>
    <property type="match status" value="1"/>
</dbReference>
<dbReference type="Gene3D" id="3.40.50.1110">
    <property type="entry name" value="SGNH hydrolase"/>
    <property type="match status" value="1"/>
</dbReference>
<dbReference type="Gene3D" id="2.60.120.560">
    <property type="entry name" value="Exo-inulinase, domain 1"/>
    <property type="match status" value="1"/>
</dbReference>
<dbReference type="InterPro" id="IPR013783">
    <property type="entry name" value="Ig-like_fold"/>
</dbReference>
<dbReference type="Pfam" id="PF05345">
    <property type="entry name" value="He_PIG"/>
    <property type="match status" value="1"/>
</dbReference>
<dbReference type="GO" id="GO:0016788">
    <property type="term" value="F:hydrolase activity, acting on ester bonds"/>
    <property type="evidence" value="ECO:0007669"/>
    <property type="project" value="UniProtKB-ARBA"/>
</dbReference>
<dbReference type="InterPro" id="IPR036514">
    <property type="entry name" value="SGNH_hydro_sf"/>
</dbReference>
<evidence type="ECO:0000313" key="1">
    <source>
        <dbReference type="EMBL" id="QUT04836.1"/>
    </source>
</evidence>
<keyword evidence="2" id="KW-1185">Reference proteome</keyword>
<accession>A0A975K4U8</accession>
<name>A0A975K4U8_9SPHN</name>
<dbReference type="AlphaFoldDB" id="A0A975K4U8"/>
<dbReference type="GO" id="GO:0005509">
    <property type="term" value="F:calcium ion binding"/>
    <property type="evidence" value="ECO:0007669"/>
    <property type="project" value="InterPro"/>
</dbReference>
<organism evidence="1 2">
    <name type="scientific">Sphingobium phenoxybenzoativorans</name>
    <dbReference type="NCBI Taxonomy" id="1592790"/>
    <lineage>
        <taxon>Bacteria</taxon>
        <taxon>Pseudomonadati</taxon>
        <taxon>Pseudomonadota</taxon>
        <taxon>Alphaproteobacteria</taxon>
        <taxon>Sphingomonadales</taxon>
        <taxon>Sphingomonadaceae</taxon>
        <taxon>Sphingobium</taxon>
    </lineage>
</organism>
<dbReference type="GO" id="GO:0016020">
    <property type="term" value="C:membrane"/>
    <property type="evidence" value="ECO:0007669"/>
    <property type="project" value="InterPro"/>
</dbReference>
<proteinExistence type="predicted"/>
<dbReference type="Proteomes" id="UP000681425">
    <property type="component" value="Chromosome"/>
</dbReference>
<dbReference type="Gene3D" id="2.60.40.10">
    <property type="entry name" value="Immunoglobulins"/>
    <property type="match status" value="1"/>
</dbReference>
<protein>
    <submittedName>
        <fullName evidence="1">Ig domain-containing protein</fullName>
    </submittedName>
</protein>
<dbReference type="InterPro" id="IPR015919">
    <property type="entry name" value="Cadherin-like_sf"/>
</dbReference>